<accession>T1GDH0</accession>
<reference evidence="4" key="1">
    <citation type="submission" date="2013-02" db="EMBL/GenBank/DDBJ databases">
        <authorList>
            <person name="Hughes D."/>
        </authorList>
    </citation>
    <scope>NUCLEOTIDE SEQUENCE</scope>
    <source>
        <strain>Durham</strain>
        <strain evidence="4">NC isolate 2 -- Noor lab</strain>
    </source>
</reference>
<dbReference type="Pfam" id="PF00106">
    <property type="entry name" value="adh_short"/>
    <property type="match status" value="1"/>
</dbReference>
<dbReference type="EnsemblMetazoa" id="MESCA001357-RA">
    <property type="protein sequence ID" value="MESCA001357-PA"/>
    <property type="gene ID" value="MESCA001357"/>
</dbReference>
<evidence type="ECO:0000256" key="2">
    <source>
        <dbReference type="ARBA" id="ARBA00023002"/>
    </source>
</evidence>
<dbReference type="InterPro" id="IPR036291">
    <property type="entry name" value="NAD(P)-bd_dom_sf"/>
</dbReference>
<proteinExistence type="inferred from homology"/>
<dbReference type="Gene3D" id="3.40.50.720">
    <property type="entry name" value="NAD(P)-binding Rossmann-like Domain"/>
    <property type="match status" value="1"/>
</dbReference>
<evidence type="ECO:0008006" key="5">
    <source>
        <dbReference type="Google" id="ProtNLM"/>
    </source>
</evidence>
<sequence>MDRWVNKVAVVTGASSGIGSACVVDLVKAGMVVVALARREDRLKDLKLGLPKNLQGKMYPVKCDITKLDDLVKIFKWIEEKLGPIHVLINNAAVLKQTVTKEKLFIA</sequence>
<comment type="similarity">
    <text evidence="1">Belongs to the short-chain dehydrogenases/reductases (SDR) family.</text>
</comment>
<dbReference type="PANTHER" id="PTHR43115">
    <property type="entry name" value="DEHYDROGENASE/REDUCTASE SDR FAMILY MEMBER 11"/>
    <property type="match status" value="1"/>
</dbReference>
<dbReference type="PROSITE" id="PS51257">
    <property type="entry name" value="PROKAR_LIPOPROTEIN"/>
    <property type="match status" value="1"/>
</dbReference>
<protein>
    <recommendedName>
        <fullName evidence="5">Farnesol dehydrogenase-like</fullName>
    </recommendedName>
</protein>
<dbReference type="GO" id="GO:0016491">
    <property type="term" value="F:oxidoreductase activity"/>
    <property type="evidence" value="ECO:0007669"/>
    <property type="project" value="UniProtKB-KW"/>
</dbReference>
<dbReference type="EMBL" id="CAQQ02186875">
    <property type="status" value="NOT_ANNOTATED_CDS"/>
    <property type="molecule type" value="Genomic_DNA"/>
</dbReference>
<dbReference type="AlphaFoldDB" id="T1GDH0"/>
<organism evidence="3 4">
    <name type="scientific">Megaselia scalaris</name>
    <name type="common">Humpbacked fly</name>
    <name type="synonym">Phora scalaris</name>
    <dbReference type="NCBI Taxonomy" id="36166"/>
    <lineage>
        <taxon>Eukaryota</taxon>
        <taxon>Metazoa</taxon>
        <taxon>Ecdysozoa</taxon>
        <taxon>Arthropoda</taxon>
        <taxon>Hexapoda</taxon>
        <taxon>Insecta</taxon>
        <taxon>Pterygota</taxon>
        <taxon>Neoptera</taxon>
        <taxon>Endopterygota</taxon>
        <taxon>Diptera</taxon>
        <taxon>Brachycera</taxon>
        <taxon>Muscomorpha</taxon>
        <taxon>Platypezoidea</taxon>
        <taxon>Phoridae</taxon>
        <taxon>Megaseliini</taxon>
        <taxon>Megaselia</taxon>
    </lineage>
</organism>
<dbReference type="PANTHER" id="PTHR43115:SF4">
    <property type="entry name" value="DEHYDROGENASE_REDUCTASE SDR FAMILY MEMBER 11"/>
    <property type="match status" value="1"/>
</dbReference>
<keyword evidence="4" id="KW-1185">Reference proteome</keyword>
<evidence type="ECO:0000313" key="3">
    <source>
        <dbReference type="EnsemblMetazoa" id="MESCA001357-PA"/>
    </source>
</evidence>
<dbReference type="Proteomes" id="UP000015102">
    <property type="component" value="Unassembled WGS sequence"/>
</dbReference>
<dbReference type="InterPro" id="IPR002347">
    <property type="entry name" value="SDR_fam"/>
</dbReference>
<name>T1GDH0_MEGSC</name>
<evidence type="ECO:0000256" key="1">
    <source>
        <dbReference type="ARBA" id="ARBA00006484"/>
    </source>
</evidence>
<keyword evidence="2" id="KW-0560">Oxidoreductase</keyword>
<evidence type="ECO:0000313" key="4">
    <source>
        <dbReference type="Proteomes" id="UP000015102"/>
    </source>
</evidence>
<dbReference type="OMA" id="MATEMKY"/>
<dbReference type="HOGENOM" id="CLU_010194_2_19_1"/>
<dbReference type="STRING" id="36166.T1GDH0"/>
<reference evidence="3" key="2">
    <citation type="submission" date="2015-06" db="UniProtKB">
        <authorList>
            <consortium name="EnsemblMetazoa"/>
        </authorList>
    </citation>
    <scope>IDENTIFICATION</scope>
</reference>
<dbReference type="SUPFAM" id="SSF51735">
    <property type="entry name" value="NAD(P)-binding Rossmann-fold domains"/>
    <property type="match status" value="1"/>
</dbReference>
<dbReference type="PRINTS" id="PR00081">
    <property type="entry name" value="GDHRDH"/>
</dbReference>